<evidence type="ECO:0000256" key="1">
    <source>
        <dbReference type="SAM" id="Phobius"/>
    </source>
</evidence>
<comment type="caution">
    <text evidence="2">The sequence shown here is derived from an EMBL/GenBank/DDBJ whole genome shotgun (WGS) entry which is preliminary data.</text>
</comment>
<keyword evidence="1" id="KW-0472">Membrane</keyword>
<dbReference type="RefSeq" id="WP_183960388.1">
    <property type="nucleotide sequence ID" value="NZ_JACHHP010000002.1"/>
</dbReference>
<gene>
    <name evidence="2" type="ORF">HNQ52_001399</name>
</gene>
<dbReference type="EMBL" id="JACHHP010000002">
    <property type="protein sequence ID" value="MBB5207870.1"/>
    <property type="molecule type" value="Genomic_DNA"/>
</dbReference>
<name>A0A7W8D6V4_9GAMM</name>
<accession>A0A7W8D6V4</accession>
<keyword evidence="1" id="KW-1133">Transmembrane helix</keyword>
<proteinExistence type="predicted"/>
<dbReference type="AlphaFoldDB" id="A0A7W8D6V4"/>
<evidence type="ECO:0000313" key="3">
    <source>
        <dbReference type="Proteomes" id="UP000521199"/>
    </source>
</evidence>
<reference evidence="2 3" key="1">
    <citation type="submission" date="2020-08" db="EMBL/GenBank/DDBJ databases">
        <title>Genomic Encyclopedia of Type Strains, Phase IV (KMG-IV): sequencing the most valuable type-strain genomes for metagenomic binning, comparative biology and taxonomic classification.</title>
        <authorList>
            <person name="Goeker M."/>
        </authorList>
    </citation>
    <scope>NUCLEOTIDE SEQUENCE [LARGE SCALE GENOMIC DNA]</scope>
    <source>
        <strain evidence="2 3">DSM 24163</strain>
    </source>
</reference>
<evidence type="ECO:0000313" key="2">
    <source>
        <dbReference type="EMBL" id="MBB5207870.1"/>
    </source>
</evidence>
<feature type="transmembrane region" description="Helical" evidence="1">
    <location>
        <begin position="15"/>
        <end position="36"/>
    </location>
</feature>
<protein>
    <submittedName>
        <fullName evidence="2">High-affinity K+ transport system ATPase subunit B</fullName>
    </submittedName>
</protein>
<organism evidence="2 3">
    <name type="scientific">Chiayiivirga flava</name>
    <dbReference type="NCBI Taxonomy" id="659595"/>
    <lineage>
        <taxon>Bacteria</taxon>
        <taxon>Pseudomonadati</taxon>
        <taxon>Pseudomonadota</taxon>
        <taxon>Gammaproteobacteria</taxon>
        <taxon>Lysobacterales</taxon>
        <taxon>Lysobacteraceae</taxon>
        <taxon>Chiayiivirga</taxon>
    </lineage>
</organism>
<keyword evidence="3" id="KW-1185">Reference proteome</keyword>
<feature type="transmembrane region" description="Helical" evidence="1">
    <location>
        <begin position="42"/>
        <end position="67"/>
    </location>
</feature>
<dbReference type="Proteomes" id="UP000521199">
    <property type="component" value="Unassembled WGS sequence"/>
</dbReference>
<keyword evidence="1" id="KW-0812">Transmembrane</keyword>
<sequence>MNSAKTQGKAEVRKLRGAITLIALGAALVHVLWPWLAIDYVTVLLLVLALVPWLGPLISSIEVAGIGKVELRGEVQKAVEVASSGALERIGRLDSRLVDYWEREGNVRPEASADHLALIEQAVAELEAEFAMSSGSERLAVGLALRDANWRLLAQARKHYGSSDPYQRIRGEAIERFSSLGR</sequence>